<dbReference type="PROSITE" id="PS51257">
    <property type="entry name" value="PROKAR_LIPOPROTEIN"/>
    <property type="match status" value="1"/>
</dbReference>
<sequence>MSRLTLVTVLALAACVSSAPQRGTAFRPASAGIWSAAAFVPARIEGSWRQVAAYAAGDRPGCAPGGAEITRGAGGLQISARLCLNGREVRASGPLGQAGPGRLAVPGMADWWVIWVDSGYRTLAVATPDGSFGFVLDRGAIPPDRLTAAAEIFEFNGYAKAGLRPF</sequence>
<keyword evidence="1" id="KW-0732">Signal</keyword>
<keyword evidence="3" id="KW-1185">Reference proteome</keyword>
<protein>
    <submittedName>
        <fullName evidence="2">Lipocalin</fullName>
    </submittedName>
</protein>
<reference evidence="2 3" key="1">
    <citation type="submission" date="2018-03" db="EMBL/GenBank/DDBJ databases">
        <title>Rhodobacter blasticus.</title>
        <authorList>
            <person name="Meyer T.E."/>
            <person name="Miller S."/>
            <person name="Lodha T."/>
            <person name="Gandham S."/>
            <person name="Chintalapati S."/>
            <person name="Chintalapati V.R."/>
        </authorList>
    </citation>
    <scope>NUCLEOTIDE SEQUENCE [LARGE SCALE GENOMIC DNA]</scope>
    <source>
        <strain evidence="2 3">DSM 2131</strain>
    </source>
</reference>
<organism evidence="2 3">
    <name type="scientific">Fuscovulum blasticum DSM 2131</name>
    <dbReference type="NCBI Taxonomy" id="1188250"/>
    <lineage>
        <taxon>Bacteria</taxon>
        <taxon>Pseudomonadati</taxon>
        <taxon>Pseudomonadota</taxon>
        <taxon>Alphaproteobacteria</taxon>
        <taxon>Rhodobacterales</taxon>
        <taxon>Paracoccaceae</taxon>
        <taxon>Pseudogemmobacter</taxon>
    </lineage>
</organism>
<feature type="chain" id="PRO_5015414804" evidence="1">
    <location>
        <begin position="20"/>
        <end position="166"/>
    </location>
</feature>
<dbReference type="EMBL" id="PZKE01000013">
    <property type="protein sequence ID" value="PTE13527.1"/>
    <property type="molecule type" value="Genomic_DNA"/>
</dbReference>
<evidence type="ECO:0000256" key="1">
    <source>
        <dbReference type="SAM" id="SignalP"/>
    </source>
</evidence>
<name>A0A2T4J6L0_FUSBL</name>
<proteinExistence type="predicted"/>
<dbReference type="Proteomes" id="UP000241362">
    <property type="component" value="Unassembled WGS sequence"/>
</dbReference>
<comment type="caution">
    <text evidence="2">The sequence shown here is derived from an EMBL/GenBank/DDBJ whole genome shotgun (WGS) entry which is preliminary data.</text>
</comment>
<dbReference type="Gene3D" id="2.40.128.20">
    <property type="match status" value="1"/>
</dbReference>
<gene>
    <name evidence="2" type="ORF">C5F44_13310</name>
</gene>
<evidence type="ECO:0000313" key="2">
    <source>
        <dbReference type="EMBL" id="PTE13527.1"/>
    </source>
</evidence>
<dbReference type="SUPFAM" id="SSF50814">
    <property type="entry name" value="Lipocalins"/>
    <property type="match status" value="1"/>
</dbReference>
<dbReference type="AlphaFoldDB" id="A0A2T4J6L0"/>
<feature type="signal peptide" evidence="1">
    <location>
        <begin position="1"/>
        <end position="19"/>
    </location>
</feature>
<dbReference type="InterPro" id="IPR012674">
    <property type="entry name" value="Calycin"/>
</dbReference>
<evidence type="ECO:0000313" key="3">
    <source>
        <dbReference type="Proteomes" id="UP000241362"/>
    </source>
</evidence>
<accession>A0A2T4J6L0</accession>